<dbReference type="RefSeq" id="WP_380902679.1">
    <property type="nucleotide sequence ID" value="NZ_JBHUEG010000007.1"/>
</dbReference>
<sequence length="62" mass="7000">MNKYIHALLDIAELFGRVVVILAIFTLTLTLFAAALFGGSISVKINNPFWNNKEAIYETERK</sequence>
<dbReference type="EMBL" id="JBHULR010000003">
    <property type="protein sequence ID" value="MFD2547687.1"/>
    <property type="molecule type" value="Genomic_DNA"/>
</dbReference>
<keyword evidence="1" id="KW-0472">Membrane</keyword>
<evidence type="ECO:0000313" key="2">
    <source>
        <dbReference type="EMBL" id="MFD2547687.1"/>
    </source>
</evidence>
<accession>A0ABW5KG07</accession>
<keyword evidence="3" id="KW-1185">Reference proteome</keyword>
<reference evidence="3" key="1">
    <citation type="journal article" date="2019" name="Int. J. Syst. Evol. Microbiol.">
        <title>The Global Catalogue of Microorganisms (GCM) 10K type strain sequencing project: providing services to taxonomists for standard genome sequencing and annotation.</title>
        <authorList>
            <consortium name="The Broad Institute Genomics Platform"/>
            <consortium name="The Broad Institute Genome Sequencing Center for Infectious Disease"/>
            <person name="Wu L."/>
            <person name="Ma J."/>
        </authorList>
    </citation>
    <scope>NUCLEOTIDE SEQUENCE [LARGE SCALE GENOMIC DNA]</scope>
    <source>
        <strain evidence="3">KCTC 42662</strain>
    </source>
</reference>
<protein>
    <submittedName>
        <fullName evidence="2">Uncharacterized protein</fullName>
    </submittedName>
</protein>
<feature type="transmembrane region" description="Helical" evidence="1">
    <location>
        <begin position="14"/>
        <end position="37"/>
    </location>
</feature>
<comment type="caution">
    <text evidence="2">The sequence shown here is derived from an EMBL/GenBank/DDBJ whole genome shotgun (WGS) entry which is preliminary data.</text>
</comment>
<keyword evidence="1" id="KW-1133">Transmembrane helix</keyword>
<organism evidence="2 3">
    <name type="scientific">Sphingobacterium suaedae</name>
    <dbReference type="NCBI Taxonomy" id="1686402"/>
    <lineage>
        <taxon>Bacteria</taxon>
        <taxon>Pseudomonadati</taxon>
        <taxon>Bacteroidota</taxon>
        <taxon>Sphingobacteriia</taxon>
        <taxon>Sphingobacteriales</taxon>
        <taxon>Sphingobacteriaceae</taxon>
        <taxon>Sphingobacterium</taxon>
    </lineage>
</organism>
<evidence type="ECO:0000256" key="1">
    <source>
        <dbReference type="SAM" id="Phobius"/>
    </source>
</evidence>
<proteinExistence type="predicted"/>
<name>A0ABW5KG07_9SPHI</name>
<evidence type="ECO:0000313" key="3">
    <source>
        <dbReference type="Proteomes" id="UP001597545"/>
    </source>
</evidence>
<keyword evidence="1" id="KW-0812">Transmembrane</keyword>
<gene>
    <name evidence="2" type="ORF">ACFSR5_08530</name>
</gene>
<dbReference type="Proteomes" id="UP001597545">
    <property type="component" value="Unassembled WGS sequence"/>
</dbReference>